<evidence type="ECO:0000313" key="3">
    <source>
        <dbReference type="Proteomes" id="UP000823775"/>
    </source>
</evidence>
<accession>A0ABS8S0M5</accession>
<protein>
    <recommendedName>
        <fullName evidence="1">At2g24240-like C-terminal beta-propeller domain-containing protein</fullName>
    </recommendedName>
</protein>
<reference evidence="2 3" key="1">
    <citation type="journal article" date="2021" name="BMC Genomics">
        <title>Datura genome reveals duplications of psychoactive alkaloid biosynthetic genes and high mutation rate following tissue culture.</title>
        <authorList>
            <person name="Rajewski A."/>
            <person name="Carter-House D."/>
            <person name="Stajich J."/>
            <person name="Litt A."/>
        </authorList>
    </citation>
    <scope>NUCLEOTIDE SEQUENCE [LARGE SCALE GENOMIC DNA]</scope>
    <source>
        <strain evidence="2">AR-01</strain>
    </source>
</reference>
<evidence type="ECO:0000313" key="2">
    <source>
        <dbReference type="EMBL" id="MCD7452392.1"/>
    </source>
</evidence>
<evidence type="ECO:0000259" key="1">
    <source>
        <dbReference type="Pfam" id="PF25279"/>
    </source>
</evidence>
<dbReference type="EMBL" id="JACEIK010000206">
    <property type="protein sequence ID" value="MCD7452392.1"/>
    <property type="molecule type" value="Genomic_DNA"/>
</dbReference>
<keyword evidence="3" id="KW-1185">Reference proteome</keyword>
<organism evidence="2 3">
    <name type="scientific">Datura stramonium</name>
    <name type="common">Jimsonweed</name>
    <name type="synonym">Common thornapple</name>
    <dbReference type="NCBI Taxonomy" id="4076"/>
    <lineage>
        <taxon>Eukaryota</taxon>
        <taxon>Viridiplantae</taxon>
        <taxon>Streptophyta</taxon>
        <taxon>Embryophyta</taxon>
        <taxon>Tracheophyta</taxon>
        <taxon>Spermatophyta</taxon>
        <taxon>Magnoliopsida</taxon>
        <taxon>eudicotyledons</taxon>
        <taxon>Gunneridae</taxon>
        <taxon>Pentapetalae</taxon>
        <taxon>asterids</taxon>
        <taxon>lamiids</taxon>
        <taxon>Solanales</taxon>
        <taxon>Solanaceae</taxon>
        <taxon>Solanoideae</taxon>
        <taxon>Datureae</taxon>
        <taxon>Datura</taxon>
    </lineage>
</organism>
<dbReference type="InterPro" id="IPR057441">
    <property type="entry name" value="Beta_prop_At2g24240"/>
</dbReference>
<name>A0ABS8S0M5_DATST</name>
<gene>
    <name evidence="2" type="ORF">HAX54_016377</name>
</gene>
<proteinExistence type="predicted"/>
<comment type="caution">
    <text evidence="2">The sequence shown here is derived from an EMBL/GenBank/DDBJ whole genome shotgun (WGS) entry which is preliminary data.</text>
</comment>
<feature type="domain" description="At2g24240-like C-terminal beta-propeller" evidence="1">
    <location>
        <begin position="1"/>
        <end position="101"/>
    </location>
</feature>
<dbReference type="Pfam" id="PF25279">
    <property type="entry name" value="Beta_prop_At2g24240"/>
    <property type="match status" value="1"/>
</dbReference>
<sequence length="103" mass="11808">MDFRNASVIWRNSTKGIKPFSSCEGDSCYLKRAFCYRKLAFHEDQLFSSLNDTISVYCGPNWVATSEFRQSHGGPIWGFSIGGDRLFALHRNEDVLDVWDTPH</sequence>
<dbReference type="Proteomes" id="UP000823775">
    <property type="component" value="Unassembled WGS sequence"/>
</dbReference>